<feature type="transmembrane region" description="Helical" evidence="2">
    <location>
        <begin position="141"/>
        <end position="163"/>
    </location>
</feature>
<dbReference type="AlphaFoldDB" id="A0A9W6CTV4"/>
<feature type="transmembrane region" description="Helical" evidence="2">
    <location>
        <begin position="112"/>
        <end position="134"/>
    </location>
</feature>
<feature type="region of interest" description="Disordered" evidence="1">
    <location>
        <begin position="1"/>
        <end position="52"/>
    </location>
</feature>
<gene>
    <name evidence="3" type="ORF">ARHIZOSPH14_05040</name>
</gene>
<protein>
    <submittedName>
        <fullName evidence="3">Uncharacterized protein</fullName>
    </submittedName>
</protein>
<evidence type="ECO:0000313" key="3">
    <source>
        <dbReference type="EMBL" id="GLI26262.1"/>
    </source>
</evidence>
<reference evidence="3" key="1">
    <citation type="submission" date="2022-12" db="EMBL/GenBank/DDBJ databases">
        <title>Reference genome sequencing for broad-spectrum identification of bacterial and archaeal isolates by mass spectrometry.</title>
        <authorList>
            <person name="Sekiguchi Y."/>
            <person name="Tourlousse D.M."/>
        </authorList>
    </citation>
    <scope>NUCLEOTIDE SEQUENCE</scope>
    <source>
        <strain evidence="3">14</strain>
    </source>
</reference>
<feature type="compositionally biased region" description="Basic and acidic residues" evidence="1">
    <location>
        <begin position="1"/>
        <end position="23"/>
    </location>
</feature>
<feature type="compositionally biased region" description="Low complexity" evidence="1">
    <location>
        <begin position="42"/>
        <end position="52"/>
    </location>
</feature>
<keyword evidence="2" id="KW-0472">Membrane</keyword>
<dbReference type="Proteomes" id="UP001144396">
    <property type="component" value="Unassembled WGS sequence"/>
</dbReference>
<dbReference type="EMBL" id="BSDP01000001">
    <property type="protein sequence ID" value="GLI26262.1"/>
    <property type="molecule type" value="Genomic_DNA"/>
</dbReference>
<evidence type="ECO:0000313" key="4">
    <source>
        <dbReference type="Proteomes" id="UP001144396"/>
    </source>
</evidence>
<sequence length="167" mass="16950">MSDGTPTRRDDETGDDARTRPAADGDSGSSTPAERSTPESNAPADAAAAAAPDGRTKRVRPVRVWDLLLSIVLLLLLVGVAITGALVGSLFALNAPSCVNGSCDLFDVGLGIAIWGPIVVGVLGLAATVILLALRRRAFWVPLVGIALVAVVVFVGGAISFAAGSSF</sequence>
<evidence type="ECO:0000256" key="1">
    <source>
        <dbReference type="SAM" id="MobiDB-lite"/>
    </source>
</evidence>
<comment type="caution">
    <text evidence="3">The sequence shown here is derived from an EMBL/GenBank/DDBJ whole genome shotgun (WGS) entry which is preliminary data.</text>
</comment>
<feature type="transmembrane region" description="Helical" evidence="2">
    <location>
        <begin position="67"/>
        <end position="92"/>
    </location>
</feature>
<organism evidence="3 4">
    <name type="scientific">Agromyces rhizosphaerae</name>
    <dbReference type="NCBI Taxonomy" id="88374"/>
    <lineage>
        <taxon>Bacteria</taxon>
        <taxon>Bacillati</taxon>
        <taxon>Actinomycetota</taxon>
        <taxon>Actinomycetes</taxon>
        <taxon>Micrococcales</taxon>
        <taxon>Microbacteriaceae</taxon>
        <taxon>Agromyces</taxon>
    </lineage>
</organism>
<keyword evidence="4" id="KW-1185">Reference proteome</keyword>
<keyword evidence="2" id="KW-1133">Transmembrane helix</keyword>
<dbReference type="InterPro" id="IPR046231">
    <property type="entry name" value="DUF6264"/>
</dbReference>
<evidence type="ECO:0000256" key="2">
    <source>
        <dbReference type="SAM" id="Phobius"/>
    </source>
</evidence>
<feature type="compositionally biased region" description="Polar residues" evidence="1">
    <location>
        <begin position="27"/>
        <end position="40"/>
    </location>
</feature>
<name>A0A9W6CTV4_9MICO</name>
<keyword evidence="2" id="KW-0812">Transmembrane</keyword>
<accession>A0A9W6CTV4</accession>
<dbReference type="Pfam" id="PF19779">
    <property type="entry name" value="DUF6264"/>
    <property type="match status" value="1"/>
</dbReference>
<proteinExistence type="predicted"/>
<dbReference type="RefSeq" id="WP_281882259.1">
    <property type="nucleotide sequence ID" value="NZ_BSDP01000001.1"/>
</dbReference>